<name>E3MGN9_CAERE</name>
<dbReference type="Pfam" id="PF01827">
    <property type="entry name" value="FTH"/>
    <property type="match status" value="1"/>
</dbReference>
<dbReference type="Proteomes" id="UP000008281">
    <property type="component" value="Unassembled WGS sequence"/>
</dbReference>
<dbReference type="OMA" id="FRRCEID"/>
<evidence type="ECO:0000259" key="2">
    <source>
        <dbReference type="Pfam" id="PF01827"/>
    </source>
</evidence>
<proteinExistence type="predicted"/>
<evidence type="ECO:0000313" key="4">
    <source>
        <dbReference type="Proteomes" id="UP000008281"/>
    </source>
</evidence>
<dbReference type="InParanoid" id="E3MGN9"/>
<dbReference type="PANTHER" id="PTHR23015">
    <property type="entry name" value="UNCHARACTERIZED C.ELEGANS PROTEIN"/>
    <property type="match status" value="1"/>
</dbReference>
<organism evidence="4">
    <name type="scientific">Caenorhabditis remanei</name>
    <name type="common">Caenorhabditis vulgaris</name>
    <dbReference type="NCBI Taxonomy" id="31234"/>
    <lineage>
        <taxon>Eukaryota</taxon>
        <taxon>Metazoa</taxon>
        <taxon>Ecdysozoa</taxon>
        <taxon>Nematoda</taxon>
        <taxon>Chromadorea</taxon>
        <taxon>Rhabditida</taxon>
        <taxon>Rhabditina</taxon>
        <taxon>Rhabditomorpha</taxon>
        <taxon>Rhabditoidea</taxon>
        <taxon>Rhabditidae</taxon>
        <taxon>Peloderinae</taxon>
        <taxon>Caenorhabditis</taxon>
    </lineage>
</organism>
<dbReference type="Pfam" id="PF00646">
    <property type="entry name" value="F-box"/>
    <property type="match status" value="1"/>
</dbReference>
<keyword evidence="4" id="KW-1185">Reference proteome</keyword>
<feature type="domain" description="DUF38" evidence="2">
    <location>
        <begin position="133"/>
        <end position="194"/>
    </location>
</feature>
<dbReference type="PANTHER" id="PTHR23015:SF4">
    <property type="entry name" value="DUF38 DOMAIN-CONTAINING PROTEIN-RELATED"/>
    <property type="match status" value="1"/>
</dbReference>
<protein>
    <submittedName>
        <fullName evidence="3">Uncharacterized protein</fullName>
    </submittedName>
</protein>
<feature type="domain" description="F-box" evidence="1">
    <location>
        <begin position="5"/>
        <end position="43"/>
    </location>
</feature>
<accession>E3MGN9</accession>
<dbReference type="GO" id="GO:0045087">
    <property type="term" value="P:innate immune response"/>
    <property type="evidence" value="ECO:0007669"/>
    <property type="project" value="TreeGrafter"/>
</dbReference>
<evidence type="ECO:0000259" key="1">
    <source>
        <dbReference type="Pfam" id="PF00646"/>
    </source>
</evidence>
<dbReference type="HOGENOM" id="CLU_030831_0_3_1"/>
<reference evidence="3" key="1">
    <citation type="submission" date="2007-07" db="EMBL/GenBank/DDBJ databases">
        <title>PCAP assembly of the Caenorhabditis remanei genome.</title>
        <authorList>
            <consortium name="The Caenorhabditis remanei Sequencing Consortium"/>
            <person name="Wilson R.K."/>
        </authorList>
    </citation>
    <scope>NUCLEOTIDE SEQUENCE [LARGE SCALE GENOMIC DNA]</scope>
    <source>
        <strain evidence="3">PB4641</strain>
    </source>
</reference>
<dbReference type="EMBL" id="DS268444">
    <property type="protein sequence ID" value="EFP01652.1"/>
    <property type="molecule type" value="Genomic_DNA"/>
</dbReference>
<gene>
    <name evidence="3" type="ORF">CRE_23310</name>
</gene>
<dbReference type="InterPro" id="IPR040161">
    <property type="entry name" value="FB224"/>
</dbReference>
<dbReference type="InterPro" id="IPR002900">
    <property type="entry name" value="DUF38/FTH_CAE_spp"/>
</dbReference>
<dbReference type="AlphaFoldDB" id="E3MGN9"/>
<evidence type="ECO:0000313" key="3">
    <source>
        <dbReference type="EMBL" id="EFP01652.1"/>
    </source>
</evidence>
<dbReference type="InterPro" id="IPR001810">
    <property type="entry name" value="F-box_dom"/>
</dbReference>
<sequence>MSPSFLEIPDLPMEMIMNNLDFFAIQSVRKTCWDLRNFIDDKKPGMGIELISIIQRDTTVNLTIFDTIPENLTITNINYEKHENACKICVTYNGHKNKIVQNLNFLDAVFHDIKVALNSQKSTIKKVFVDGDTFFEKIEESMKSQKPFATESIEIRGRCLEHVRQIMRCADPKYLKSIEYSKAAIKIYETVNLESSKNIQNLSHFITASIQLENLDVETLRAIKENFLQFHEYDKDLVVHNIIENLFIDAFGAASESLGEIWKIWYFNVPDNKEKVLKVKNAFMFFEFKFVKKCDVPEGCVILD</sequence>